<dbReference type="AlphaFoldDB" id="A0A836HBD7"/>
<gene>
    <name evidence="4" type="ORF">JKF63_00305</name>
</gene>
<dbReference type="GO" id="GO:0006281">
    <property type="term" value="P:DNA repair"/>
    <property type="evidence" value="ECO:0007669"/>
    <property type="project" value="UniProtKB-KW"/>
</dbReference>
<dbReference type="RefSeq" id="XP_067752514.1">
    <property type="nucleotide sequence ID" value="XM_067896357.1"/>
</dbReference>
<sequence length="76" mass="8686">MPSEDENATPYQLLWWELSTLPLAELLHRYNVAKDLADELIDLIAQHQNCTRAHVHCILGIQTETASRDDDDGDVR</sequence>
<name>A0A836HBD7_9TRYP</name>
<comment type="similarity">
    <text evidence="1">Belongs to the SWI5/SAE3 family.</text>
</comment>
<proteinExistence type="inferred from homology"/>
<reference evidence="4 5" key="1">
    <citation type="submission" date="2021-02" db="EMBL/GenBank/DDBJ databases">
        <title>Porcisia hertigi Genome sequencing and assembly.</title>
        <authorList>
            <person name="Almutairi H."/>
            <person name="Gatherer D."/>
        </authorList>
    </citation>
    <scope>NUCLEOTIDE SEQUENCE [LARGE SCALE GENOMIC DNA]</scope>
    <source>
        <strain evidence="4 5">C119</strain>
    </source>
</reference>
<protein>
    <submittedName>
        <fullName evidence="4">Uncharacterized protein</fullName>
    </submittedName>
</protein>
<evidence type="ECO:0000313" key="4">
    <source>
        <dbReference type="EMBL" id="KAG5490186.1"/>
    </source>
</evidence>
<dbReference type="InterPro" id="IPR010760">
    <property type="entry name" value="DNA-repair_Swi5"/>
</dbReference>
<comment type="caution">
    <text evidence="4">The sequence shown here is derived from an EMBL/GenBank/DDBJ whole genome shotgun (WGS) entry which is preliminary data.</text>
</comment>
<dbReference type="KEGG" id="phet:94286434"/>
<evidence type="ECO:0000256" key="2">
    <source>
        <dbReference type="ARBA" id="ARBA00022763"/>
    </source>
</evidence>
<dbReference type="EMBL" id="JAFJZO010000036">
    <property type="protein sequence ID" value="KAG5490186.1"/>
    <property type="molecule type" value="Genomic_DNA"/>
</dbReference>
<dbReference type="OrthoDB" id="255837at2759"/>
<evidence type="ECO:0000313" key="5">
    <source>
        <dbReference type="Proteomes" id="UP000674318"/>
    </source>
</evidence>
<keyword evidence="2" id="KW-0227">DNA damage</keyword>
<dbReference type="Pfam" id="PF07061">
    <property type="entry name" value="Swi5"/>
    <property type="match status" value="1"/>
</dbReference>
<evidence type="ECO:0000256" key="1">
    <source>
        <dbReference type="ARBA" id="ARBA00008060"/>
    </source>
</evidence>
<organism evidence="4 5">
    <name type="scientific">Porcisia hertigi</name>
    <dbReference type="NCBI Taxonomy" id="2761500"/>
    <lineage>
        <taxon>Eukaryota</taxon>
        <taxon>Discoba</taxon>
        <taxon>Euglenozoa</taxon>
        <taxon>Kinetoplastea</taxon>
        <taxon>Metakinetoplastina</taxon>
        <taxon>Trypanosomatida</taxon>
        <taxon>Trypanosomatidae</taxon>
        <taxon>Leishmaniinae</taxon>
        <taxon>Porcisia</taxon>
    </lineage>
</organism>
<accession>A0A836HBD7</accession>
<dbReference type="Proteomes" id="UP000674318">
    <property type="component" value="Unassembled WGS sequence"/>
</dbReference>
<keyword evidence="5" id="KW-1185">Reference proteome</keyword>
<dbReference type="GeneID" id="94286434"/>
<keyword evidence="3" id="KW-0234">DNA repair</keyword>
<evidence type="ECO:0000256" key="3">
    <source>
        <dbReference type="ARBA" id="ARBA00023204"/>
    </source>
</evidence>